<dbReference type="EMBL" id="QTSX02007167">
    <property type="protein sequence ID" value="KAJ9050225.1"/>
    <property type="molecule type" value="Genomic_DNA"/>
</dbReference>
<keyword evidence="2" id="KW-1185">Reference proteome</keyword>
<name>A0ACC2RJK8_9FUNG</name>
<organism evidence="1 2">
    <name type="scientific">Entomophthora muscae</name>
    <dbReference type="NCBI Taxonomy" id="34485"/>
    <lineage>
        <taxon>Eukaryota</taxon>
        <taxon>Fungi</taxon>
        <taxon>Fungi incertae sedis</taxon>
        <taxon>Zoopagomycota</taxon>
        <taxon>Entomophthoromycotina</taxon>
        <taxon>Entomophthoromycetes</taxon>
        <taxon>Entomophthorales</taxon>
        <taxon>Entomophthoraceae</taxon>
        <taxon>Entomophthora</taxon>
    </lineage>
</organism>
<gene>
    <name evidence="1" type="ORF">DSO57_1016553</name>
</gene>
<reference evidence="1" key="1">
    <citation type="submission" date="2022-04" db="EMBL/GenBank/DDBJ databases">
        <title>Genome of the entomopathogenic fungus Entomophthora muscae.</title>
        <authorList>
            <person name="Elya C."/>
            <person name="Lovett B.R."/>
            <person name="Lee E."/>
            <person name="Macias A.M."/>
            <person name="Hajek A.E."/>
            <person name="De Bivort B.L."/>
            <person name="Kasson M.T."/>
            <person name="De Fine Licht H.H."/>
            <person name="Stajich J.E."/>
        </authorList>
    </citation>
    <scope>NUCLEOTIDE SEQUENCE</scope>
    <source>
        <strain evidence="1">Berkeley</strain>
    </source>
</reference>
<protein>
    <submittedName>
        <fullName evidence="1">Uncharacterized protein</fullName>
    </submittedName>
</protein>
<dbReference type="Proteomes" id="UP001165960">
    <property type="component" value="Unassembled WGS sequence"/>
</dbReference>
<accession>A0ACC2RJK8</accession>
<proteinExistence type="predicted"/>
<evidence type="ECO:0000313" key="2">
    <source>
        <dbReference type="Proteomes" id="UP001165960"/>
    </source>
</evidence>
<comment type="caution">
    <text evidence="1">The sequence shown here is derived from an EMBL/GenBank/DDBJ whole genome shotgun (WGS) entry which is preliminary data.</text>
</comment>
<evidence type="ECO:0000313" key="1">
    <source>
        <dbReference type="EMBL" id="KAJ9050225.1"/>
    </source>
</evidence>
<sequence length="153" mass="17212">MIAFRRLIIAPNLRKYTDITTPVHLNHHKPLYSFCSANHVKSRSNYAWRIVPHCSCTKLHDGSFNPNLASRVMDDSFPIHREVRIGVKGVPCQWPGLNPACTQSRPNLVLSTDRPRLIDCAGMGQGTYLPALQSESGRLPPSQPPPRREGLRH</sequence>